<organism evidence="2 3">
    <name type="scientific">Candidatus Wolbachia massiliensis</name>
    <dbReference type="NCBI Taxonomy" id="1845000"/>
    <lineage>
        <taxon>Bacteria</taxon>
        <taxon>Pseudomonadati</taxon>
        <taxon>Pseudomonadota</taxon>
        <taxon>Alphaproteobacteria</taxon>
        <taxon>Rickettsiales</taxon>
        <taxon>Anaplasmataceae</taxon>
        <taxon>Wolbachieae</taxon>
        <taxon>Wolbachia</taxon>
    </lineage>
</organism>
<dbReference type="KEGG" id="wms:ID128_00180"/>
<dbReference type="EMBL" id="CP061738">
    <property type="protein sequence ID" value="QOD38346.1"/>
    <property type="molecule type" value="Genomic_DNA"/>
</dbReference>
<dbReference type="AlphaFoldDB" id="A0A7L7YRH6"/>
<evidence type="ECO:0000313" key="3">
    <source>
        <dbReference type="Proteomes" id="UP000516514"/>
    </source>
</evidence>
<dbReference type="Proteomes" id="UP000516514">
    <property type="component" value="Chromosome"/>
</dbReference>
<evidence type="ECO:0000313" key="2">
    <source>
        <dbReference type="EMBL" id="QOD38346.1"/>
    </source>
</evidence>
<feature type="region of interest" description="Disordered" evidence="1">
    <location>
        <begin position="83"/>
        <end position="151"/>
    </location>
</feature>
<dbReference type="RefSeq" id="WP_191111144.1">
    <property type="nucleotide sequence ID" value="NZ_CP061738.1"/>
</dbReference>
<protein>
    <recommendedName>
        <fullName evidence="4">Ankyrin repeat domain protein</fullName>
    </recommendedName>
</protein>
<gene>
    <name evidence="2" type="ORF">ID128_00180</name>
</gene>
<reference evidence="2 3" key="1">
    <citation type="submission" date="2020-09" db="EMBL/GenBank/DDBJ databases">
        <title>An Earliest Endosymbiont, Wolbachia massiliensis sp. nov., Strain PL13 From the Bed Bug (Cimex hemipterius), Type strain of a New supergroup T.</title>
        <authorList>
            <person name="Laidoudi Y."/>
            <person name="Levasseur A."/>
            <person name="Medkour H."/>
            <person name="Maaloum M."/>
            <person name="BenKhedher M."/>
            <person name="Sambou M."/>
            <person name="Bassene H."/>
            <person name="Davoust B."/>
            <person name="Fenollar F."/>
            <person name="Raoult D."/>
            <person name="Mediannikov O."/>
        </authorList>
    </citation>
    <scope>NUCLEOTIDE SEQUENCE [LARGE SCALE GENOMIC DNA]</scope>
    <source>
        <strain evidence="2 3">PL13</strain>
    </source>
</reference>
<proteinExistence type="predicted"/>
<sequence length="497" mass="55941">MTSEVESKKPNENDLDSDDKSSTPIDLDEDSLDFLRELLGDSASQDEIQEFVEYCIEEKSLDFLEQSLGRKLSQDEIQQLAKFLSRGTDPNVTDRGGKTPENQEDLPTCGDEEICELRNGSGQEVSHKSNENSEEGPSNSSGNSCSSGKDSLSMLEKIPLYEGEEELMDEFYEEMTGGLKDKHDQKSALVYIKDITDKYLRKGIRLNVRYGNHDKTVTDSIFEEMKRIISQYQPSSTATCNSGSSCEGDEKRASKTVIQEITGSLFLEGGSIEKKFIKELENDYYDSDYVDNLNKQYNKRWKELEDAAYEGIFKDRQAQKGKLEASEMIDNGYFYMKYSQDSVVNPAKILTSEKAKVLRVGIIRIGESIVNVEKGEGGKRNYKDVLEGGIELSFTTEAGKINIYLYRIEGNSDEVKVDFADDESKKRFHDLVEEDKSNLGKNCRLGGKSVSQAITDKCFKRNAVELDETAKDIPSAVLNQVKQENHNLSLSLTQTPN</sequence>
<feature type="compositionally biased region" description="Basic and acidic residues" evidence="1">
    <location>
        <begin position="1"/>
        <end position="12"/>
    </location>
</feature>
<accession>A0A7L7YRH6</accession>
<evidence type="ECO:0008006" key="4">
    <source>
        <dbReference type="Google" id="ProtNLM"/>
    </source>
</evidence>
<feature type="region of interest" description="Disordered" evidence="1">
    <location>
        <begin position="1"/>
        <end position="28"/>
    </location>
</feature>
<evidence type="ECO:0000256" key="1">
    <source>
        <dbReference type="SAM" id="MobiDB-lite"/>
    </source>
</evidence>
<feature type="compositionally biased region" description="Low complexity" evidence="1">
    <location>
        <begin position="135"/>
        <end position="151"/>
    </location>
</feature>
<keyword evidence="3" id="KW-1185">Reference proteome</keyword>
<name>A0A7L7YRH6_9RICK</name>